<dbReference type="Proteomes" id="UP000552241">
    <property type="component" value="Unassembled WGS sequence"/>
</dbReference>
<dbReference type="PRINTS" id="PR02008">
    <property type="entry name" value="RCMTFAMILY"/>
</dbReference>
<evidence type="ECO:0000256" key="2">
    <source>
        <dbReference type="ARBA" id="ARBA00022679"/>
    </source>
</evidence>
<protein>
    <submittedName>
        <fullName evidence="7">Methyltransferase domain-containing protein</fullName>
    </submittedName>
</protein>
<dbReference type="EMBL" id="JACDZE010000003">
    <property type="protein sequence ID" value="MBA5630133.1"/>
    <property type="molecule type" value="Genomic_DNA"/>
</dbReference>
<comment type="caution">
    <text evidence="5">Lacks conserved residue(s) required for the propagation of feature annotation.</text>
</comment>
<dbReference type="Pfam" id="PF01189">
    <property type="entry name" value="Methyltr_RsmB-F"/>
    <property type="match status" value="1"/>
</dbReference>
<dbReference type="SUPFAM" id="SSF53335">
    <property type="entry name" value="S-adenosyl-L-methionine-dependent methyltransferases"/>
    <property type="match status" value="1"/>
</dbReference>
<keyword evidence="3 5" id="KW-0949">S-adenosyl-L-methionine</keyword>
<dbReference type="GO" id="GO:0003723">
    <property type="term" value="F:RNA binding"/>
    <property type="evidence" value="ECO:0007669"/>
    <property type="project" value="UniProtKB-UniRule"/>
</dbReference>
<keyword evidence="1 5" id="KW-0489">Methyltransferase</keyword>
<dbReference type="Gene3D" id="3.40.50.150">
    <property type="entry name" value="Vaccinia Virus protein VP39"/>
    <property type="match status" value="1"/>
</dbReference>
<feature type="binding site" evidence="5">
    <location>
        <position position="301"/>
    </location>
    <ligand>
        <name>S-adenosyl-L-methionine</name>
        <dbReference type="ChEBI" id="CHEBI:59789"/>
    </ligand>
</feature>
<evidence type="ECO:0000313" key="7">
    <source>
        <dbReference type="EMBL" id="MBA5630133.1"/>
    </source>
</evidence>
<dbReference type="PROSITE" id="PS51686">
    <property type="entry name" value="SAM_MT_RSMB_NOP"/>
    <property type="match status" value="1"/>
</dbReference>
<organism evidence="7 8">
    <name type="scientific">Moheibacter lacus</name>
    <dbReference type="NCBI Taxonomy" id="2745851"/>
    <lineage>
        <taxon>Bacteria</taxon>
        <taxon>Pseudomonadati</taxon>
        <taxon>Bacteroidota</taxon>
        <taxon>Flavobacteriia</taxon>
        <taxon>Flavobacteriales</taxon>
        <taxon>Weeksellaceae</taxon>
        <taxon>Moheibacter</taxon>
    </lineage>
</organism>
<dbReference type="InterPro" id="IPR029063">
    <property type="entry name" value="SAM-dependent_MTases_sf"/>
</dbReference>
<dbReference type="AlphaFoldDB" id="A0A838ZT52"/>
<dbReference type="RefSeq" id="WP_182043737.1">
    <property type="nucleotide sequence ID" value="NZ_JACDZE010000003.1"/>
</dbReference>
<name>A0A838ZT52_9FLAO</name>
<evidence type="ECO:0000256" key="5">
    <source>
        <dbReference type="PROSITE-ProRule" id="PRU01023"/>
    </source>
</evidence>
<dbReference type="GO" id="GO:0008173">
    <property type="term" value="F:RNA methyltransferase activity"/>
    <property type="evidence" value="ECO:0007669"/>
    <property type="project" value="InterPro"/>
</dbReference>
<comment type="caution">
    <text evidence="7">The sequence shown here is derived from an EMBL/GenBank/DDBJ whole genome shotgun (WGS) entry which is preliminary data.</text>
</comment>
<dbReference type="Gene3D" id="3.30.70.1170">
    <property type="entry name" value="Sun protein, domain 3"/>
    <property type="match status" value="1"/>
</dbReference>
<evidence type="ECO:0000259" key="6">
    <source>
        <dbReference type="PROSITE" id="PS51686"/>
    </source>
</evidence>
<keyword evidence="4 5" id="KW-0694">RNA-binding</keyword>
<feature type="active site" description="Nucleophile" evidence="5">
    <location>
        <position position="354"/>
    </location>
</feature>
<keyword evidence="8" id="KW-1185">Reference proteome</keyword>
<reference evidence="7 8" key="1">
    <citation type="submission" date="2020-07" db="EMBL/GenBank/DDBJ databases">
        <title>Moheibacter lacus sp. nov., a member of the family Flavobacteriaceae isolated from freshwater lake sediment.</title>
        <authorList>
            <person name="Liu Y."/>
        </authorList>
    </citation>
    <scope>NUCLEOTIDE SEQUENCE [LARGE SCALE GENOMIC DNA]</scope>
    <source>
        <strain evidence="7 8">BDHS18</strain>
    </source>
</reference>
<dbReference type="GO" id="GO:0001510">
    <property type="term" value="P:RNA methylation"/>
    <property type="evidence" value="ECO:0007669"/>
    <property type="project" value="InterPro"/>
</dbReference>
<dbReference type="PANTHER" id="PTHR22807">
    <property type="entry name" value="NOP2 YEAST -RELATED NOL1/NOP2/FMU SUN DOMAIN-CONTAINING"/>
    <property type="match status" value="1"/>
</dbReference>
<dbReference type="InterPro" id="IPR049560">
    <property type="entry name" value="MeTrfase_RsmB-F_NOP2_cat"/>
</dbReference>
<feature type="binding site" evidence="5">
    <location>
        <position position="256"/>
    </location>
    <ligand>
        <name>S-adenosyl-L-methionine</name>
        <dbReference type="ChEBI" id="CHEBI:59789"/>
    </ligand>
</feature>
<accession>A0A838ZT52</accession>
<evidence type="ECO:0000256" key="1">
    <source>
        <dbReference type="ARBA" id="ARBA00022603"/>
    </source>
</evidence>
<feature type="domain" description="SAM-dependent MTase RsmB/NOP-type" evidence="6">
    <location>
        <begin position="142"/>
        <end position="401"/>
    </location>
</feature>
<evidence type="ECO:0000256" key="3">
    <source>
        <dbReference type="ARBA" id="ARBA00022691"/>
    </source>
</evidence>
<evidence type="ECO:0000256" key="4">
    <source>
        <dbReference type="ARBA" id="ARBA00022884"/>
    </source>
</evidence>
<keyword evidence="2 5" id="KW-0808">Transferase</keyword>
<dbReference type="CDD" id="cd02440">
    <property type="entry name" value="AdoMet_MTases"/>
    <property type="match status" value="1"/>
</dbReference>
<dbReference type="Pfam" id="PF22458">
    <property type="entry name" value="RsmF-B_ferredox"/>
    <property type="match status" value="1"/>
</dbReference>
<dbReference type="PANTHER" id="PTHR22807:SF53">
    <property type="entry name" value="RIBOSOMAL RNA SMALL SUBUNIT METHYLTRANSFERASE B-RELATED"/>
    <property type="match status" value="1"/>
</dbReference>
<evidence type="ECO:0000313" key="8">
    <source>
        <dbReference type="Proteomes" id="UP000552241"/>
    </source>
</evidence>
<comment type="similarity">
    <text evidence="5">Belongs to the class I-like SAM-binding methyltransferase superfamily. RsmB/NOP family.</text>
</comment>
<dbReference type="InterPro" id="IPR001678">
    <property type="entry name" value="MeTrfase_RsmB-F_NOP2_dom"/>
</dbReference>
<feature type="binding site" evidence="5">
    <location>
        <position position="283"/>
    </location>
    <ligand>
        <name>S-adenosyl-L-methionine</name>
        <dbReference type="ChEBI" id="CHEBI:59789"/>
    </ligand>
</feature>
<dbReference type="InterPro" id="IPR054728">
    <property type="entry name" value="RsmB-like_ferredoxin"/>
</dbReference>
<gene>
    <name evidence="7" type="ORF">HU137_10150</name>
</gene>
<proteinExistence type="inferred from homology"/>
<dbReference type="InterPro" id="IPR023267">
    <property type="entry name" value="RCMT"/>
</dbReference>
<sequence>MKLLPYKNLFIGITDTLNQVFFHNKYADRELERTLKSNPKWGSKDRGFIAETVYDTVRWKRMIEASMGKDVAEDNLWEFVGTWFVLQDEKLPFWDEFKKLSPKEILKRNHAATDKNFAVRESIPQWMHDLGEKELGNQWKKEVEAMNIPAPTVLRVNTLKIDRKGLKNELRQERIDTEVLSKFPDALQLKEKTNVFRTHSFKDGFFEIQDAGSQLISPYLNVKPGMRVVDACAGAGGKTLHLAALMENKGQIYSLDIHEWKLLELKKRAKRAGAQNIQTKVIDSTKVIKKLEGTADRLLIDAPCSGLGVISRNPDAKWKLSLDFIESIQKEQEKILNDYCKMVKSGGAMVYATCSILPSENQLQVEKFLKNHPEFKLVREKQILPSQSGFDGFYMAYMEKV</sequence>